<dbReference type="STRING" id="590646.G3B1M5"/>
<evidence type="ECO:0000313" key="3">
    <source>
        <dbReference type="Proteomes" id="UP000000707"/>
    </source>
</evidence>
<organism evidence="3">
    <name type="scientific">Candida tenuis (strain ATCC 10573 / BCRC 21748 / CBS 615 / JCM 9827 / NBRC 10315 / NRRL Y-1498 / VKM Y-70)</name>
    <name type="common">Yeast</name>
    <name type="synonym">Yamadazyma tenuis</name>
    <dbReference type="NCBI Taxonomy" id="590646"/>
    <lineage>
        <taxon>Eukaryota</taxon>
        <taxon>Fungi</taxon>
        <taxon>Dikarya</taxon>
        <taxon>Ascomycota</taxon>
        <taxon>Saccharomycotina</taxon>
        <taxon>Pichiomycetes</taxon>
        <taxon>Debaryomycetaceae</taxon>
        <taxon>Yamadazyma</taxon>
    </lineage>
</organism>
<reference evidence="2 3" key="1">
    <citation type="journal article" date="2011" name="Proc. Natl. Acad. Sci. U.S.A.">
        <title>Comparative genomics of xylose-fermenting fungi for enhanced biofuel production.</title>
        <authorList>
            <person name="Wohlbach D.J."/>
            <person name="Kuo A."/>
            <person name="Sato T.K."/>
            <person name="Potts K.M."/>
            <person name="Salamov A.A."/>
            <person name="LaButti K.M."/>
            <person name="Sun H."/>
            <person name="Clum A."/>
            <person name="Pangilinan J.L."/>
            <person name="Lindquist E.A."/>
            <person name="Lucas S."/>
            <person name="Lapidus A."/>
            <person name="Jin M."/>
            <person name="Gunawan C."/>
            <person name="Balan V."/>
            <person name="Dale B.E."/>
            <person name="Jeffries T.W."/>
            <person name="Zinkel R."/>
            <person name="Barry K.W."/>
            <person name="Grigoriev I.V."/>
            <person name="Gasch A.P."/>
        </authorList>
    </citation>
    <scope>NUCLEOTIDE SEQUENCE [LARGE SCALE GENOMIC DNA]</scope>
    <source>
        <strain evidence="3">ATCC 10573 / BCRC 21748 / CBS 615 / JCM 9827 / NBRC 10315 / NRRL Y-1498 / VKM Y-70</strain>
    </source>
</reference>
<feature type="region of interest" description="Disordered" evidence="1">
    <location>
        <begin position="107"/>
        <end position="127"/>
    </location>
</feature>
<dbReference type="OrthoDB" id="4008151at2759"/>
<proteinExistence type="predicted"/>
<accession>G3B1M5</accession>
<sequence length="228" mass="27165">MYTDTTMDPNAFYGLPTNYGWFYIPKKLYATDWTLPAVNEKIKQVYPDIESNAPSFQDIQDVIDDWCIEAKMATKPKPTKITKADKEELKHFMLYKSQLKPLMREQNRSKKRLAKEQDMMLRKSQKVQRAKERENAIEYVAKHGKFPEDYDFSQIKLTHAWNHYSAKFYKEAGASGQTKQNLSVQWKEMSKEKKEEYREEYIQHLKEGILYQRGELVPIKEKFKSLRK</sequence>
<protein>
    <submittedName>
        <fullName evidence="2">Uncharacterized protein</fullName>
    </submittedName>
</protein>
<dbReference type="eggNOG" id="ENOG502RQ1G">
    <property type="taxonomic scope" value="Eukaryota"/>
</dbReference>
<keyword evidence="3" id="KW-1185">Reference proteome</keyword>
<evidence type="ECO:0000256" key="1">
    <source>
        <dbReference type="SAM" id="MobiDB-lite"/>
    </source>
</evidence>
<dbReference type="HOGENOM" id="CLU_098342_0_0_1"/>
<feature type="compositionally biased region" description="Basic and acidic residues" evidence="1">
    <location>
        <begin position="107"/>
        <end position="121"/>
    </location>
</feature>
<name>G3B1M5_CANTC</name>
<dbReference type="AlphaFoldDB" id="G3B1M5"/>
<dbReference type="EMBL" id="GL996515">
    <property type="protein sequence ID" value="EGV64484.1"/>
    <property type="molecule type" value="Genomic_DNA"/>
</dbReference>
<dbReference type="Proteomes" id="UP000000707">
    <property type="component" value="Unassembled WGS sequence"/>
</dbReference>
<gene>
    <name evidence="2" type="ORF">CANTEDRAFT_92714</name>
</gene>
<evidence type="ECO:0000313" key="2">
    <source>
        <dbReference type="EMBL" id="EGV64484.1"/>
    </source>
</evidence>